<dbReference type="EMBL" id="JBANAX010000941">
    <property type="protein sequence ID" value="KAL1187724.1"/>
    <property type="molecule type" value="Genomic_DNA"/>
</dbReference>
<keyword evidence="3" id="KW-1185">Reference proteome</keyword>
<dbReference type="Proteomes" id="UP001558713">
    <property type="component" value="Unassembled WGS sequence"/>
</dbReference>
<dbReference type="InterPro" id="IPR002182">
    <property type="entry name" value="NB-ARC"/>
</dbReference>
<name>A0ABD0Z9E4_CARAN</name>
<dbReference type="InterPro" id="IPR027417">
    <property type="entry name" value="P-loop_NTPase"/>
</dbReference>
<proteinExistence type="predicted"/>
<dbReference type="SUPFAM" id="SSF52540">
    <property type="entry name" value="P-loop containing nucleoside triphosphate hydrolases"/>
    <property type="match status" value="1"/>
</dbReference>
<dbReference type="AlphaFoldDB" id="A0ABD0Z9E4"/>
<protein>
    <submittedName>
        <fullName evidence="2">Disease resistance protein RML1B</fullName>
    </submittedName>
</protein>
<organism evidence="2 3">
    <name type="scientific">Cardamine amara subsp. amara</name>
    <dbReference type="NCBI Taxonomy" id="228776"/>
    <lineage>
        <taxon>Eukaryota</taxon>
        <taxon>Viridiplantae</taxon>
        <taxon>Streptophyta</taxon>
        <taxon>Embryophyta</taxon>
        <taxon>Tracheophyta</taxon>
        <taxon>Spermatophyta</taxon>
        <taxon>Magnoliopsida</taxon>
        <taxon>eudicotyledons</taxon>
        <taxon>Gunneridae</taxon>
        <taxon>Pentapetalae</taxon>
        <taxon>rosids</taxon>
        <taxon>malvids</taxon>
        <taxon>Brassicales</taxon>
        <taxon>Brassicaceae</taxon>
        <taxon>Cardamineae</taxon>
        <taxon>Cardamine</taxon>
    </lineage>
</organism>
<evidence type="ECO:0000259" key="1">
    <source>
        <dbReference type="Pfam" id="PF00931"/>
    </source>
</evidence>
<sequence length="159" mass="17892">MIEKIARDVSDKLNVTPSRDFDGMEGLEAHLREMESLLDLDYVGVKMVGISGPAGIGKSTIARALHCRLSKRFQLTCFVDNLRESYPTGLDEYGLKLHLQNQFLSKILNQNGMHICHLGVIEERLCKLRVLIILDDVNNIKQLEPLANDTSWFGPEIGL</sequence>
<accession>A0ABD0Z9E4</accession>
<reference evidence="2 3" key="1">
    <citation type="submission" date="2024-04" db="EMBL/GenBank/DDBJ databases">
        <title>Genome assembly C_amara_ONT_v2.</title>
        <authorList>
            <person name="Yant L."/>
            <person name="Moore C."/>
            <person name="Slenker M."/>
        </authorList>
    </citation>
    <scope>NUCLEOTIDE SEQUENCE [LARGE SCALE GENOMIC DNA]</scope>
    <source>
        <tissue evidence="2">Leaf</tissue>
    </source>
</reference>
<evidence type="ECO:0000313" key="2">
    <source>
        <dbReference type="EMBL" id="KAL1187724.1"/>
    </source>
</evidence>
<gene>
    <name evidence="2" type="ORF">V5N11_017116</name>
</gene>
<dbReference type="PRINTS" id="PR00364">
    <property type="entry name" value="DISEASERSIST"/>
</dbReference>
<feature type="domain" description="NB-ARC" evidence="1">
    <location>
        <begin position="42"/>
        <end position="144"/>
    </location>
</feature>
<dbReference type="Pfam" id="PF00931">
    <property type="entry name" value="NB-ARC"/>
    <property type="match status" value="1"/>
</dbReference>
<dbReference type="PANTHER" id="PTHR11017:SF418">
    <property type="entry name" value="DISEASE RESISTANCE PROTEIN (TIR-NBS-LRR CLASS) FAMILY-RELATED"/>
    <property type="match status" value="1"/>
</dbReference>
<dbReference type="InterPro" id="IPR044974">
    <property type="entry name" value="Disease_R_plants"/>
</dbReference>
<evidence type="ECO:0000313" key="3">
    <source>
        <dbReference type="Proteomes" id="UP001558713"/>
    </source>
</evidence>
<dbReference type="Gene3D" id="3.40.50.300">
    <property type="entry name" value="P-loop containing nucleotide triphosphate hydrolases"/>
    <property type="match status" value="1"/>
</dbReference>
<dbReference type="PANTHER" id="PTHR11017">
    <property type="entry name" value="LEUCINE-RICH REPEAT-CONTAINING PROTEIN"/>
    <property type="match status" value="1"/>
</dbReference>
<comment type="caution">
    <text evidence="2">The sequence shown here is derived from an EMBL/GenBank/DDBJ whole genome shotgun (WGS) entry which is preliminary data.</text>
</comment>